<reference evidence="2 3" key="1">
    <citation type="submission" date="2020-10" db="EMBL/GenBank/DDBJ databases">
        <title>Campylobacter and Helicobacter PacBio genomes.</title>
        <authorList>
            <person name="Lane C."/>
        </authorList>
    </citation>
    <scope>NUCLEOTIDE SEQUENCE [LARGE SCALE GENOMIC DNA]</scope>
    <source>
        <strain evidence="2 3">2016D-0077</strain>
    </source>
</reference>
<feature type="domain" description="HMA" evidence="1">
    <location>
        <begin position="13"/>
        <end position="78"/>
    </location>
</feature>
<protein>
    <submittedName>
        <fullName evidence="2">Heavy-metal-associated domain-containing protein</fullName>
    </submittedName>
</protein>
<dbReference type="Pfam" id="PF00403">
    <property type="entry name" value="HMA"/>
    <property type="match status" value="1"/>
</dbReference>
<proteinExistence type="predicted"/>
<evidence type="ECO:0000259" key="1">
    <source>
        <dbReference type="PROSITE" id="PS50846"/>
    </source>
</evidence>
<dbReference type="Proteomes" id="UP000594749">
    <property type="component" value="Chromosome"/>
</dbReference>
<sequence>MLILSISMPVFGVTYTINVPGMHCPLCTAMVREALKKVDGVKSAKASLKDNNAIVEAEANVTKQSLLDAIKTTGYEGKFID</sequence>
<dbReference type="EMBL" id="CP063078">
    <property type="protein sequence ID" value="QOQ88137.1"/>
    <property type="molecule type" value="Genomic_DNA"/>
</dbReference>
<keyword evidence="3" id="KW-1185">Reference proteome</keyword>
<name>A0A7M1LHS7_9BACT</name>
<dbReference type="PROSITE" id="PS50846">
    <property type="entry name" value="HMA_2"/>
    <property type="match status" value="1"/>
</dbReference>
<dbReference type="SUPFAM" id="SSF55008">
    <property type="entry name" value="HMA, heavy metal-associated domain"/>
    <property type="match status" value="1"/>
</dbReference>
<accession>A0A7M1LHS7</accession>
<dbReference type="CDD" id="cd00371">
    <property type="entry name" value="HMA"/>
    <property type="match status" value="1"/>
</dbReference>
<dbReference type="GO" id="GO:0046872">
    <property type="term" value="F:metal ion binding"/>
    <property type="evidence" value="ECO:0007669"/>
    <property type="project" value="InterPro"/>
</dbReference>
<dbReference type="Gene3D" id="3.30.70.100">
    <property type="match status" value="1"/>
</dbReference>
<dbReference type="OrthoDB" id="5349068at2"/>
<dbReference type="InterPro" id="IPR006121">
    <property type="entry name" value="HMA_dom"/>
</dbReference>
<gene>
    <name evidence="2" type="ORF">IMC76_03670</name>
</gene>
<organism evidence="2 3">
    <name type="scientific">Campylobacter corcagiensis</name>
    <dbReference type="NCBI Taxonomy" id="1448857"/>
    <lineage>
        <taxon>Bacteria</taxon>
        <taxon>Pseudomonadati</taxon>
        <taxon>Campylobacterota</taxon>
        <taxon>Epsilonproteobacteria</taxon>
        <taxon>Campylobacterales</taxon>
        <taxon>Campylobacteraceae</taxon>
        <taxon>Campylobacter</taxon>
    </lineage>
</organism>
<evidence type="ECO:0000313" key="2">
    <source>
        <dbReference type="EMBL" id="QOQ88137.1"/>
    </source>
</evidence>
<dbReference type="AlphaFoldDB" id="A0A7M1LHS7"/>
<dbReference type="InterPro" id="IPR036163">
    <property type="entry name" value="HMA_dom_sf"/>
</dbReference>
<evidence type="ECO:0000313" key="3">
    <source>
        <dbReference type="Proteomes" id="UP000594749"/>
    </source>
</evidence>